<evidence type="ECO:0000256" key="5">
    <source>
        <dbReference type="ARBA" id="ARBA00023002"/>
    </source>
</evidence>
<dbReference type="InterPro" id="IPR013644">
    <property type="entry name" value="DXP_reductoisomerase_C"/>
</dbReference>
<protein>
    <recommendedName>
        <fullName evidence="9">1-deoxy-D-xylulose 5-phosphate reductoisomerase</fullName>
        <shortName evidence="9">DXP reductoisomerase</shortName>
        <ecNumber evidence="9">1.1.1.267</ecNumber>
    </recommendedName>
    <alternativeName>
        <fullName evidence="9">1-deoxyxylulose-5-phosphate reductoisomerase</fullName>
    </alternativeName>
    <alternativeName>
        <fullName evidence="9">2-C-methyl-D-erythritol 4-phosphate synthase</fullName>
    </alternativeName>
</protein>
<dbReference type="Gene3D" id="1.10.1740.10">
    <property type="match status" value="1"/>
</dbReference>
<accession>A0ABT7FZK1</accession>
<feature type="binding site" evidence="9">
    <location>
        <position position="225"/>
    </location>
    <ligand>
        <name>1-deoxy-D-xylulose 5-phosphate</name>
        <dbReference type="ChEBI" id="CHEBI:57792"/>
    </ligand>
</feature>
<reference evidence="13 14" key="1">
    <citation type="submission" date="2023-05" db="EMBL/GenBank/DDBJ databases">
        <title>Metabolic capabilities are highly conserved among human nasal-associated Corynebacterium species in pangenomic analyses.</title>
        <authorList>
            <person name="Tran T.H."/>
            <person name="Roberts A.Q."/>
            <person name="Escapa I.F."/>
            <person name="Gao W."/>
            <person name="Conlan S."/>
            <person name="Kong H."/>
            <person name="Segre J.A."/>
            <person name="Kelly M.S."/>
            <person name="Lemon K.P."/>
        </authorList>
    </citation>
    <scope>NUCLEOTIDE SEQUENCE [LARGE SCALE GENOMIC DNA]</scope>
    <source>
        <strain evidence="13 14">KPL2811</strain>
    </source>
</reference>
<comment type="pathway">
    <text evidence="1 9">Isoprenoid biosynthesis; isopentenyl diphosphate biosynthesis via DXP pathway; isopentenyl diphosphate from 1-deoxy-D-xylulose 5-phosphate: step 1/6.</text>
</comment>
<evidence type="ECO:0000313" key="14">
    <source>
        <dbReference type="Proteomes" id="UP001243856"/>
    </source>
</evidence>
<proteinExistence type="inferred from homology"/>
<feature type="binding site" evidence="9">
    <location>
        <position position="212"/>
    </location>
    <ligand>
        <name>1-deoxy-D-xylulose 5-phosphate</name>
        <dbReference type="ChEBI" id="CHEBI:57792"/>
    </ligand>
</feature>
<comment type="cofactor">
    <cofactor evidence="9">
        <name>Mg(2+)</name>
        <dbReference type="ChEBI" id="CHEBI:18420"/>
    </cofactor>
    <cofactor evidence="9">
        <name>Mn(2+)</name>
        <dbReference type="ChEBI" id="CHEBI:29035"/>
    </cofactor>
</comment>
<dbReference type="Pfam" id="PF02670">
    <property type="entry name" value="DXP_reductoisom"/>
    <property type="match status" value="1"/>
</dbReference>
<dbReference type="SUPFAM" id="SSF55347">
    <property type="entry name" value="Glyceraldehyde-3-phosphate dehydrogenase-like, C-terminal domain"/>
    <property type="match status" value="1"/>
</dbReference>
<feature type="binding site" evidence="9">
    <location>
        <position position="30"/>
    </location>
    <ligand>
        <name>NADPH</name>
        <dbReference type="ChEBI" id="CHEBI:57783"/>
    </ligand>
</feature>
<dbReference type="PIRSF" id="PIRSF006205">
    <property type="entry name" value="Dxp_reductismrs"/>
    <property type="match status" value="1"/>
</dbReference>
<feature type="binding site" evidence="9">
    <location>
        <position position="141"/>
    </location>
    <ligand>
        <name>NADPH</name>
        <dbReference type="ChEBI" id="CHEBI:57783"/>
    </ligand>
</feature>
<evidence type="ECO:0000256" key="3">
    <source>
        <dbReference type="ARBA" id="ARBA00022723"/>
    </source>
</evidence>
<feature type="binding site" evidence="9">
    <location>
        <position position="234"/>
    </location>
    <ligand>
        <name>1-deoxy-D-xylulose 5-phosphate</name>
        <dbReference type="ChEBI" id="CHEBI:57792"/>
    </ligand>
</feature>
<feature type="domain" description="DXP reductoisomerase C-terminal" evidence="12">
    <location>
        <begin position="275"/>
        <end position="392"/>
    </location>
</feature>
<dbReference type="Pfam" id="PF08436">
    <property type="entry name" value="DXP_redisom_C"/>
    <property type="match status" value="1"/>
</dbReference>
<sequence>MIGAEHKQQTVAPETDHKRTIVVVGSTGSIGTQALEVIADNPDKFELVGLAAGGSRPELLCQQARQFAISAEFLAVADKAAAQKISQEFGENIASGPDAAATLCAAAHADVVLNAMDGSRGLPVTLAALSAGSTLALANKESLVAGGRWVLEQAAEGQIVPVDSEHSAMAQTLRSGRRQELSRLVLTASGGPFRGWDRERMWDVTPQQAAAHPTWSMGQMNTLNSATLVNKGLELIEASYLFDFPASNIDVVVHPQSIVHSAATFCDGSTLAQASPPSMKLPIALALAWPNRLPHAQPPINWQDAQSWEFLPVDNEAFPALDLARTALATDGLPAVFNAANEEAATAFLRGQLRFPQIVDVVGTVMETLAQQPGPLAHSLDDIYELEKAARRVAGEHITRAHRLS</sequence>
<dbReference type="NCBIfam" id="TIGR00243">
    <property type="entry name" value="Dxr"/>
    <property type="match status" value="1"/>
</dbReference>
<dbReference type="InterPro" id="IPR026877">
    <property type="entry name" value="DXPR_C"/>
</dbReference>
<comment type="catalytic activity">
    <reaction evidence="8">
        <text>2-C-methyl-D-erythritol 4-phosphate + NADP(+) = 1-deoxy-D-xylulose 5-phosphate + NADPH + H(+)</text>
        <dbReference type="Rhea" id="RHEA:13717"/>
        <dbReference type="ChEBI" id="CHEBI:15378"/>
        <dbReference type="ChEBI" id="CHEBI:57783"/>
        <dbReference type="ChEBI" id="CHEBI:57792"/>
        <dbReference type="ChEBI" id="CHEBI:58262"/>
        <dbReference type="ChEBI" id="CHEBI:58349"/>
        <dbReference type="EC" id="1.1.1.267"/>
    </reaction>
    <physiologicalReaction direction="right-to-left" evidence="8">
        <dbReference type="Rhea" id="RHEA:13719"/>
    </physiologicalReaction>
</comment>
<comment type="caution">
    <text evidence="13">The sequence shown here is derived from an EMBL/GenBank/DDBJ whole genome shotgun (WGS) entry which is preliminary data.</text>
</comment>
<evidence type="ECO:0000256" key="1">
    <source>
        <dbReference type="ARBA" id="ARBA00005094"/>
    </source>
</evidence>
<evidence type="ECO:0000259" key="11">
    <source>
        <dbReference type="Pfam" id="PF08436"/>
    </source>
</evidence>
<dbReference type="HAMAP" id="MF_00183">
    <property type="entry name" value="DXP_reductoisom"/>
    <property type="match status" value="1"/>
</dbReference>
<feature type="binding site" evidence="9">
    <location>
        <position position="139"/>
    </location>
    <ligand>
        <name>NADPH</name>
        <dbReference type="ChEBI" id="CHEBI:57783"/>
    </ligand>
</feature>
<feature type="binding site" evidence="9">
    <location>
        <position position="230"/>
    </location>
    <ligand>
        <name>1-deoxy-D-xylulose 5-phosphate</name>
        <dbReference type="ChEBI" id="CHEBI:57792"/>
    </ligand>
</feature>
<evidence type="ECO:0000256" key="7">
    <source>
        <dbReference type="ARBA" id="ARBA00023229"/>
    </source>
</evidence>
<feature type="binding site" evidence="9">
    <location>
        <position position="234"/>
    </location>
    <ligand>
        <name>Mn(2+)</name>
        <dbReference type="ChEBI" id="CHEBI:29035"/>
    </ligand>
</feature>
<organism evidence="13 14">
    <name type="scientific">Corynebacterium propinquum</name>
    <dbReference type="NCBI Taxonomy" id="43769"/>
    <lineage>
        <taxon>Bacteria</taxon>
        <taxon>Bacillati</taxon>
        <taxon>Actinomycetota</taxon>
        <taxon>Actinomycetes</taxon>
        <taxon>Mycobacteriales</taxon>
        <taxon>Corynebacteriaceae</taxon>
        <taxon>Corynebacterium</taxon>
    </lineage>
</organism>
<feature type="binding site" evidence="9">
    <location>
        <position position="140"/>
    </location>
    <ligand>
        <name>1-deoxy-D-xylulose 5-phosphate</name>
        <dbReference type="ChEBI" id="CHEBI:57792"/>
    </ligand>
</feature>
<dbReference type="EMBL" id="JASNVK010000001">
    <property type="protein sequence ID" value="MDK4299897.1"/>
    <property type="molecule type" value="Genomic_DNA"/>
</dbReference>
<feature type="binding site" evidence="9">
    <location>
        <position position="53"/>
    </location>
    <ligand>
        <name>NADPH</name>
        <dbReference type="ChEBI" id="CHEBI:57783"/>
    </ligand>
</feature>
<comment type="caution">
    <text evidence="9">Lacks conserved residue(s) required for the propagation of feature annotation.</text>
</comment>
<feature type="binding site" evidence="9">
    <location>
        <position position="163"/>
    </location>
    <ligand>
        <name>Mn(2+)</name>
        <dbReference type="ChEBI" id="CHEBI:29035"/>
    </ligand>
</feature>
<keyword evidence="9" id="KW-0460">Magnesium</keyword>
<keyword evidence="5 9" id="KW-0560">Oxidoreductase</keyword>
<feature type="binding site" evidence="9">
    <location>
        <position position="27"/>
    </location>
    <ligand>
        <name>NADPH</name>
        <dbReference type="ChEBI" id="CHEBI:57783"/>
    </ligand>
</feature>
<evidence type="ECO:0000256" key="2">
    <source>
        <dbReference type="ARBA" id="ARBA00006825"/>
    </source>
</evidence>
<evidence type="ECO:0000256" key="4">
    <source>
        <dbReference type="ARBA" id="ARBA00022857"/>
    </source>
</evidence>
<feature type="domain" description="1-deoxy-D-xylulose 5-phosphate reductoisomerase C-terminal" evidence="11">
    <location>
        <begin position="159"/>
        <end position="242"/>
    </location>
</feature>
<name>A0ABT7FZK1_9CORY</name>
<keyword evidence="6 9" id="KW-0464">Manganese</keyword>
<feature type="binding site" evidence="9">
    <location>
        <position position="218"/>
    </location>
    <ligand>
        <name>NADPH</name>
        <dbReference type="ChEBI" id="CHEBI:57783"/>
    </ligand>
</feature>
<evidence type="ECO:0000313" key="13">
    <source>
        <dbReference type="EMBL" id="MDK4299897.1"/>
    </source>
</evidence>
<dbReference type="EC" id="1.1.1.267" evidence="9"/>
<dbReference type="InterPro" id="IPR036169">
    <property type="entry name" value="DXPR_C_sf"/>
</dbReference>
<dbReference type="GO" id="GO:0030604">
    <property type="term" value="F:1-deoxy-D-xylulose-5-phosphate reductoisomerase activity"/>
    <property type="evidence" value="ECO:0007669"/>
    <property type="project" value="UniProtKB-EC"/>
</dbReference>
<dbReference type="SUPFAM" id="SSF51735">
    <property type="entry name" value="NAD(P)-binding Rossmann-fold domains"/>
    <property type="match status" value="1"/>
</dbReference>
<dbReference type="PANTHER" id="PTHR30525">
    <property type="entry name" value="1-DEOXY-D-XYLULOSE 5-PHOSPHATE REDUCTOISOMERASE"/>
    <property type="match status" value="1"/>
</dbReference>
<dbReference type="InterPro" id="IPR013512">
    <property type="entry name" value="DXP_reductoisomerase_N"/>
</dbReference>
<feature type="binding site" evidence="9">
    <location>
        <position position="28"/>
    </location>
    <ligand>
        <name>NADPH</name>
        <dbReference type="ChEBI" id="CHEBI:57783"/>
    </ligand>
</feature>
<gene>
    <name evidence="9 13" type="primary">dxr</name>
    <name evidence="13" type="ORF">QPX45_01315</name>
</gene>
<feature type="binding site" evidence="9">
    <location>
        <position position="231"/>
    </location>
    <ligand>
        <name>1-deoxy-D-xylulose 5-phosphate</name>
        <dbReference type="ChEBI" id="CHEBI:57792"/>
    </ligand>
</feature>
<evidence type="ECO:0000256" key="8">
    <source>
        <dbReference type="ARBA" id="ARBA00048543"/>
    </source>
</evidence>
<comment type="similarity">
    <text evidence="2 9">Belongs to the DXR family.</text>
</comment>
<feature type="binding site" evidence="9">
    <location>
        <position position="189"/>
    </location>
    <ligand>
        <name>1-deoxy-D-xylulose 5-phosphate</name>
        <dbReference type="ChEBI" id="CHEBI:57792"/>
    </ligand>
</feature>
<evidence type="ECO:0000256" key="9">
    <source>
        <dbReference type="HAMAP-Rule" id="MF_00183"/>
    </source>
</evidence>
<dbReference type="InterPro" id="IPR003821">
    <property type="entry name" value="DXP_reductoisomerase"/>
</dbReference>
<keyword evidence="14" id="KW-1185">Reference proteome</keyword>
<feature type="binding site" evidence="9">
    <location>
        <position position="165"/>
    </location>
    <ligand>
        <name>Mn(2+)</name>
        <dbReference type="ChEBI" id="CHEBI:29035"/>
    </ligand>
</feature>
<feature type="domain" description="1-deoxy-D-xylulose 5-phosphate reductoisomerase N-terminal" evidence="10">
    <location>
        <begin position="21"/>
        <end position="147"/>
    </location>
</feature>
<dbReference type="Pfam" id="PF13288">
    <property type="entry name" value="DXPR_C"/>
    <property type="match status" value="1"/>
</dbReference>
<dbReference type="Gene3D" id="3.40.50.720">
    <property type="entry name" value="NAD(P)-binding Rossmann-like Domain"/>
    <property type="match status" value="1"/>
</dbReference>
<evidence type="ECO:0000259" key="10">
    <source>
        <dbReference type="Pfam" id="PF02670"/>
    </source>
</evidence>
<feature type="binding site" evidence="9">
    <location>
        <position position="165"/>
    </location>
    <ligand>
        <name>1-deoxy-D-xylulose 5-phosphate</name>
        <dbReference type="ChEBI" id="CHEBI:57792"/>
    </ligand>
</feature>
<evidence type="ECO:0000256" key="6">
    <source>
        <dbReference type="ARBA" id="ARBA00023211"/>
    </source>
</evidence>
<evidence type="ECO:0000259" key="12">
    <source>
        <dbReference type="Pfam" id="PF13288"/>
    </source>
</evidence>
<dbReference type="Proteomes" id="UP001243856">
    <property type="component" value="Unassembled WGS sequence"/>
</dbReference>
<dbReference type="RefSeq" id="WP_284575747.1">
    <property type="nucleotide sequence ID" value="NZ_JASNVE010000001.1"/>
</dbReference>
<dbReference type="PANTHER" id="PTHR30525:SF0">
    <property type="entry name" value="1-DEOXY-D-XYLULOSE 5-PHOSPHATE REDUCTOISOMERASE, CHLOROPLASTIC"/>
    <property type="match status" value="1"/>
</dbReference>
<dbReference type="InterPro" id="IPR036291">
    <property type="entry name" value="NAD(P)-bd_dom_sf"/>
</dbReference>
<keyword evidence="4 9" id="KW-0521">NADP</keyword>
<feature type="binding site" evidence="9">
    <location>
        <position position="29"/>
    </location>
    <ligand>
        <name>NADPH</name>
        <dbReference type="ChEBI" id="CHEBI:57783"/>
    </ligand>
</feature>
<keyword evidence="3 9" id="KW-0479">Metal-binding</keyword>
<comment type="function">
    <text evidence="9">Catalyzes the NADPH-dependent rearrangement and reduction of 1-deoxy-D-xylulose-5-phosphate (DXP) to 2-C-methyl-D-erythritol 4-phosphate (MEP).</text>
</comment>
<keyword evidence="7 9" id="KW-0414">Isoprene biosynthesis</keyword>
<feature type="binding site" evidence="9">
    <location>
        <position position="164"/>
    </location>
    <ligand>
        <name>1-deoxy-D-xylulose 5-phosphate</name>
        <dbReference type="ChEBI" id="CHEBI:57792"/>
    </ligand>
</feature>
<dbReference type="SUPFAM" id="SSF69055">
    <property type="entry name" value="1-deoxy-D-xylulose-5-phosphate reductoisomerase, C-terminal domain"/>
    <property type="match status" value="1"/>
</dbReference>